<dbReference type="EMBL" id="JAAXOY010000819">
    <property type="protein sequence ID" value="NKY41619.1"/>
    <property type="molecule type" value="Genomic_DNA"/>
</dbReference>
<keyword evidence="3" id="KW-0436">Ligase</keyword>
<comment type="caution">
    <text evidence="3">The sequence shown here is derived from an EMBL/GenBank/DDBJ whole genome shotgun (WGS) entry which is preliminary data.</text>
</comment>
<dbReference type="InterPro" id="IPR054608">
    <property type="entry name" value="SYY-like_C"/>
</dbReference>
<gene>
    <name evidence="3" type="ORF">HGA02_19480</name>
</gene>
<dbReference type="Gene3D" id="3.10.290.10">
    <property type="entry name" value="RNA-binding S4 domain"/>
    <property type="match status" value="1"/>
</dbReference>
<dbReference type="InterPro" id="IPR024088">
    <property type="entry name" value="Tyr-tRNA-ligase_bac-type"/>
</dbReference>
<name>A0ABX1K531_9CELL</name>
<dbReference type="GO" id="GO:0016874">
    <property type="term" value="F:ligase activity"/>
    <property type="evidence" value="ECO:0007669"/>
    <property type="project" value="UniProtKB-KW"/>
</dbReference>
<dbReference type="Proteomes" id="UP000777774">
    <property type="component" value="Unassembled WGS sequence"/>
</dbReference>
<organism evidence="3 4">
    <name type="scientific">Cellulomonas septica</name>
    <dbReference type="NCBI Taxonomy" id="285080"/>
    <lineage>
        <taxon>Bacteria</taxon>
        <taxon>Bacillati</taxon>
        <taxon>Actinomycetota</taxon>
        <taxon>Actinomycetes</taxon>
        <taxon>Micrococcales</taxon>
        <taxon>Cellulomonadaceae</taxon>
        <taxon>Cellulomonas</taxon>
    </lineage>
</organism>
<accession>A0ABX1K531</accession>
<feature type="domain" description="Tyrosine--tRNA ligase SYY-like C-terminal" evidence="2">
    <location>
        <begin position="20"/>
        <end position="92"/>
    </location>
</feature>
<keyword evidence="4" id="KW-1185">Reference proteome</keyword>
<reference evidence="3 4" key="1">
    <citation type="submission" date="2020-04" db="EMBL/GenBank/DDBJ databases">
        <title>MicrobeNet Type strains.</title>
        <authorList>
            <person name="Nicholson A.C."/>
        </authorList>
    </citation>
    <scope>NUCLEOTIDE SEQUENCE [LARGE SCALE GENOMIC DNA]</scope>
    <source>
        <strain evidence="3 4">ATCC BAA-787</strain>
    </source>
</reference>
<evidence type="ECO:0000256" key="1">
    <source>
        <dbReference type="PROSITE-ProRule" id="PRU00182"/>
    </source>
</evidence>
<dbReference type="PANTHER" id="PTHR11766">
    <property type="entry name" value="TYROSYL-TRNA SYNTHETASE"/>
    <property type="match status" value="1"/>
</dbReference>
<evidence type="ECO:0000313" key="3">
    <source>
        <dbReference type="EMBL" id="NKY41619.1"/>
    </source>
</evidence>
<feature type="non-terminal residue" evidence="3">
    <location>
        <position position="1"/>
    </location>
</feature>
<dbReference type="SUPFAM" id="SSF55174">
    <property type="entry name" value="Alpha-L RNA-binding motif"/>
    <property type="match status" value="1"/>
</dbReference>
<evidence type="ECO:0000313" key="4">
    <source>
        <dbReference type="Proteomes" id="UP000777774"/>
    </source>
</evidence>
<dbReference type="InterPro" id="IPR036986">
    <property type="entry name" value="S4_RNA-bd_sf"/>
</dbReference>
<keyword evidence="1" id="KW-0694">RNA-binding</keyword>
<proteinExistence type="predicted"/>
<dbReference type="PROSITE" id="PS50889">
    <property type="entry name" value="S4"/>
    <property type="match status" value="1"/>
</dbReference>
<dbReference type="Pfam" id="PF22421">
    <property type="entry name" value="SYY_C-terminal"/>
    <property type="match status" value="1"/>
</dbReference>
<evidence type="ECO:0000259" key="2">
    <source>
        <dbReference type="Pfam" id="PF22421"/>
    </source>
</evidence>
<sequence>LFGRGSLGDLDESTLAAAVAELPTAPGHAGDPVVDVLAASGIVASKAAARRAIGEGGASVNNVRVEAEDAVLRTEDLLHGRWAILRRGKRTLAVVDAHA</sequence>
<protein>
    <submittedName>
        <fullName evidence="3">Tyrosine--tRNA ligase</fullName>
    </submittedName>
</protein>
<dbReference type="CDD" id="cd00165">
    <property type="entry name" value="S4"/>
    <property type="match status" value="1"/>
</dbReference>
<dbReference type="PANTHER" id="PTHR11766:SF0">
    <property type="entry name" value="TYROSINE--TRNA LIGASE, MITOCHONDRIAL"/>
    <property type="match status" value="1"/>
</dbReference>